<evidence type="ECO:0000313" key="2">
    <source>
        <dbReference type="EMBL" id="EKO34107.1"/>
    </source>
</evidence>
<proteinExistence type="predicted"/>
<sequence>MRKFLILNILIFASVFAWESEVAVLKKVLLKNKGASIASSYLQGKDLYSSKNVQDGDIKTAWCLDKGPKGESVVFKGMPSRQIRVYADLKKLNYIYKAKLVIFNGYGKSEETYYSNNRIKKATLKIYEARIGDALSGLFFEKDPTFVIQKELNFKDEPKLQIVDLNFELKDRPKEKQVDELGLFYIFTIDEVYNGKKYKDTCISELDIYGVFDNEDEAYYKKMSGLQ</sequence>
<protein>
    <recommendedName>
        <fullName evidence="1">NAD glycohydrolase translocation F5/8 type C domain-containing protein</fullName>
    </recommendedName>
</protein>
<reference evidence="2" key="1">
    <citation type="submission" date="2012-10" db="EMBL/GenBank/DDBJ databases">
        <authorList>
            <person name="Harkins D.M."/>
            <person name="Durkin A.S."/>
            <person name="Brinkac L.M."/>
            <person name="Haft D.H."/>
            <person name="Selengut J.D."/>
            <person name="Sanka R."/>
            <person name="DePew J."/>
            <person name="Purushe J."/>
            <person name="Matthias M.A."/>
            <person name="Vinetz J.M."/>
            <person name="Sutton G.G."/>
            <person name="Nierman W.C."/>
            <person name="Fouts D.E."/>
        </authorList>
    </citation>
    <scope>NUCLEOTIDE SEQUENCE [LARGE SCALE GENOMIC DNA]</scope>
    <source>
        <strain evidence="2">MOR084</strain>
    </source>
</reference>
<gene>
    <name evidence="2" type="ORF">LEP1GSC179_0024</name>
</gene>
<evidence type="ECO:0000259" key="1">
    <source>
        <dbReference type="Pfam" id="PF25302"/>
    </source>
</evidence>
<dbReference type="RefSeq" id="WP_004469145.1">
    <property type="nucleotide sequence ID" value="NZ_AHON02000037.1"/>
</dbReference>
<name>A0A0E2BRN9_9LEPT</name>
<feature type="domain" description="NAD glycohydrolase translocation F5/8 type C" evidence="1">
    <location>
        <begin position="38"/>
        <end position="207"/>
    </location>
</feature>
<dbReference type="Proteomes" id="UP000006329">
    <property type="component" value="Unassembled WGS sequence"/>
</dbReference>
<dbReference type="Pfam" id="PF25302">
    <property type="entry name" value="NADase_transloc"/>
    <property type="match status" value="1"/>
</dbReference>
<organism evidence="2 3">
    <name type="scientific">Leptospira santarosai str. MOR084</name>
    <dbReference type="NCBI Taxonomy" id="1049984"/>
    <lineage>
        <taxon>Bacteria</taxon>
        <taxon>Pseudomonadati</taxon>
        <taxon>Spirochaetota</taxon>
        <taxon>Spirochaetia</taxon>
        <taxon>Leptospirales</taxon>
        <taxon>Leptospiraceae</taxon>
        <taxon>Leptospira</taxon>
    </lineage>
</organism>
<evidence type="ECO:0000313" key="3">
    <source>
        <dbReference type="Proteomes" id="UP000006329"/>
    </source>
</evidence>
<comment type="caution">
    <text evidence="2">The sequence shown here is derived from an EMBL/GenBank/DDBJ whole genome shotgun (WGS) entry which is preliminary data.</text>
</comment>
<accession>A0A0E2BRN9</accession>
<dbReference type="EMBL" id="AHON02000037">
    <property type="protein sequence ID" value="EKO34107.1"/>
    <property type="molecule type" value="Genomic_DNA"/>
</dbReference>
<keyword evidence="3" id="KW-1185">Reference proteome</keyword>
<dbReference type="InterPro" id="IPR057561">
    <property type="entry name" value="NADase_transloc"/>
</dbReference>
<dbReference type="AlphaFoldDB" id="A0A0E2BRN9"/>
<dbReference type="NCBIfam" id="NF047619">
    <property type="entry name" value="NADase_discoid"/>
    <property type="match status" value="1"/>
</dbReference>